<proteinExistence type="predicted"/>
<gene>
    <name evidence="3" type="ordered locus">PH0691</name>
</gene>
<reference evidence="3 4" key="1">
    <citation type="journal article" date="1998" name="DNA Res.">
        <title>Complete sequence and gene organization of the genome of a hyper-thermophilic archaebacterium, Pyrococcus horikoshii OT3.</title>
        <authorList>
            <person name="Kawarabayasi Y."/>
            <person name="Sawada M."/>
            <person name="Horikawa H."/>
            <person name="Haikawa Y."/>
            <person name="Hino Y."/>
            <person name="Yamamoto S."/>
            <person name="Sekine M."/>
            <person name="Baba S."/>
            <person name="Kosugi H."/>
            <person name="Hosoyama A."/>
            <person name="Nagai Y."/>
            <person name="Sakai M."/>
            <person name="Ogura K."/>
            <person name="Otuka R."/>
            <person name="Nakazawa H."/>
            <person name="Takamiya M."/>
            <person name="Ohfuku Y."/>
            <person name="Funahashi T."/>
            <person name="Tanaka T."/>
            <person name="Kudoh Y."/>
            <person name="Yamazaki J."/>
            <person name="Kushida N."/>
            <person name="Oguchi A."/>
            <person name="Aoki K."/>
            <person name="Nakamura Y."/>
            <person name="Robb T.F."/>
            <person name="Horikoshi K."/>
            <person name="Masuchi Y."/>
            <person name="Shizuya H."/>
            <person name="Kikuchi H."/>
        </authorList>
    </citation>
    <scope>NUCLEOTIDE SEQUENCE [LARGE SCALE GENOMIC DNA]</scope>
    <source>
        <strain evidence="4">ATCC 700860 / DSM 12428 / JCM 9974 / NBRC 100139 / OT-3</strain>
    </source>
</reference>
<evidence type="ECO:0000313" key="3">
    <source>
        <dbReference type="EMBL" id="BAA29782.1"/>
    </source>
</evidence>
<organism evidence="3 4">
    <name type="scientific">Pyrococcus horikoshii (strain ATCC 700860 / DSM 12428 / JCM 9974 / NBRC 100139 / OT-3)</name>
    <dbReference type="NCBI Taxonomy" id="70601"/>
    <lineage>
        <taxon>Archaea</taxon>
        <taxon>Methanobacteriati</taxon>
        <taxon>Methanobacteriota</taxon>
        <taxon>Thermococci</taxon>
        <taxon>Thermococcales</taxon>
        <taxon>Thermococcaceae</taxon>
        <taxon>Pyrococcus</taxon>
    </lineage>
</organism>
<keyword evidence="4" id="KW-1185">Reference proteome</keyword>
<feature type="domain" description="DUF4143" evidence="2">
    <location>
        <begin position="231"/>
        <end position="383"/>
    </location>
</feature>
<dbReference type="EMBL" id="BA000001">
    <property type="protein sequence ID" value="BAA29782.1"/>
    <property type="molecule type" value="Genomic_DNA"/>
</dbReference>
<feature type="domain" description="AAA" evidence="1">
    <location>
        <begin position="42"/>
        <end position="174"/>
    </location>
</feature>
<dbReference type="InterPro" id="IPR027417">
    <property type="entry name" value="P-loop_NTPase"/>
</dbReference>
<dbReference type="InterPro" id="IPR041682">
    <property type="entry name" value="AAA_14"/>
</dbReference>
<dbReference type="EnsemblBacteria" id="BAA29782">
    <property type="protein sequence ID" value="BAA29782"/>
    <property type="gene ID" value="BAA29782"/>
</dbReference>
<dbReference type="KEGG" id="pho:PH0691"/>
<evidence type="ECO:0000313" key="4">
    <source>
        <dbReference type="Proteomes" id="UP000000752"/>
    </source>
</evidence>
<dbReference type="PANTHER" id="PTHR33295">
    <property type="entry name" value="ATPASE"/>
    <property type="match status" value="1"/>
</dbReference>
<dbReference type="InterPro" id="IPR025420">
    <property type="entry name" value="DUF4143"/>
</dbReference>
<dbReference type="STRING" id="70601.gene:9377638"/>
<dbReference type="PIR" id="D71115">
    <property type="entry name" value="D71115"/>
</dbReference>
<dbReference type="Gene3D" id="3.40.50.300">
    <property type="entry name" value="P-loop containing nucleotide triphosphate hydrolases"/>
    <property type="match status" value="1"/>
</dbReference>
<evidence type="ECO:0000259" key="1">
    <source>
        <dbReference type="Pfam" id="PF13173"/>
    </source>
</evidence>
<dbReference type="Proteomes" id="UP000000752">
    <property type="component" value="Chromosome"/>
</dbReference>
<dbReference type="AlphaFoldDB" id="O58423"/>
<dbReference type="SUPFAM" id="SSF52540">
    <property type="entry name" value="P-loop containing nucleoside triphosphate hydrolases"/>
    <property type="match status" value="1"/>
</dbReference>
<sequence length="439" mass="51874">MSYYNSTNGERMNLEEVIVEFHKLGIPEVRIRELKLPTNLSQAIVVYGLRRTGKTYLLYQTMLKLMKEGLPIERLFYINFEDERLEDITGKDLSKIVELYYKYNPDASLMYLFFDEVQNVPSWEKFVRRILERKNARIFITGSSSNLLSKEIATALRGRSLSFRLFPLSFREFLTFKGSKFKEPLIEAERGKIKRYLEEYVEYGGFPEIVDYPPLLKIKTLQEYLDLIIYKDLIERYGIEKIHAMKGLIRVITRNFARRSSIRKLHNMLSSLGLNLSKSKIYEYFSYLEDIGFIIPVRRLHFSEVESLRSIPKLYVADVGFPTVLGVKDIGHRIENIVALELLRRKYYQEPRLEIRYWMDSKGEVDFVVLTGFKVKELIQVSYSIEDIETKQREVEALLRASRLLKCNNLTVVTWDYEGTEVYKGKRVRFVPLWKWLLG</sequence>
<name>O58423_PYRHO</name>
<protein>
    <recommendedName>
        <fullName evidence="5">AAA domain-containing protein</fullName>
    </recommendedName>
</protein>
<accession>O58423</accession>
<evidence type="ECO:0008006" key="5">
    <source>
        <dbReference type="Google" id="ProtNLM"/>
    </source>
</evidence>
<evidence type="ECO:0000259" key="2">
    <source>
        <dbReference type="Pfam" id="PF13635"/>
    </source>
</evidence>
<dbReference type="Pfam" id="PF13173">
    <property type="entry name" value="AAA_14"/>
    <property type="match status" value="1"/>
</dbReference>
<dbReference type="PANTHER" id="PTHR33295:SF8">
    <property type="entry name" value="AAA+ ATPASE DOMAIN-CONTAINING PROTEIN"/>
    <property type="match status" value="1"/>
</dbReference>
<dbReference type="Pfam" id="PF13635">
    <property type="entry name" value="DUF4143"/>
    <property type="match status" value="1"/>
</dbReference>
<dbReference type="eggNOG" id="arCOG03167">
    <property type="taxonomic scope" value="Archaea"/>
</dbReference>